<feature type="region of interest" description="Disordered" evidence="2">
    <location>
        <begin position="554"/>
        <end position="677"/>
    </location>
</feature>
<feature type="compositionally biased region" description="Low complexity" evidence="2">
    <location>
        <begin position="1"/>
        <end position="14"/>
    </location>
</feature>
<feature type="domain" description="STB6-like N-terminal" evidence="3">
    <location>
        <begin position="25"/>
        <end position="163"/>
    </location>
</feature>
<gene>
    <name evidence="4" type="ORF">B0T22DRAFT_41977</name>
</gene>
<comment type="caution">
    <text evidence="4">The sequence shown here is derived from an EMBL/GenBank/DDBJ whole genome shotgun (WGS) entry which is preliminary data.</text>
</comment>
<evidence type="ECO:0000313" key="5">
    <source>
        <dbReference type="Proteomes" id="UP001270362"/>
    </source>
</evidence>
<feature type="region of interest" description="Disordered" evidence="2">
    <location>
        <begin position="1"/>
        <end position="21"/>
    </location>
</feature>
<dbReference type="EMBL" id="JAULSO010000001">
    <property type="protein sequence ID" value="KAK3693514.1"/>
    <property type="molecule type" value="Genomic_DNA"/>
</dbReference>
<keyword evidence="5" id="KW-1185">Reference proteome</keyword>
<feature type="compositionally biased region" description="Basic and acidic residues" evidence="2">
    <location>
        <begin position="396"/>
        <end position="416"/>
    </location>
</feature>
<reference evidence="4" key="2">
    <citation type="submission" date="2023-06" db="EMBL/GenBank/DDBJ databases">
        <authorList>
            <consortium name="Lawrence Berkeley National Laboratory"/>
            <person name="Haridas S."/>
            <person name="Hensen N."/>
            <person name="Bonometti L."/>
            <person name="Westerberg I."/>
            <person name="Brannstrom I.O."/>
            <person name="Guillou S."/>
            <person name="Cros-Aarteil S."/>
            <person name="Calhoun S."/>
            <person name="Kuo A."/>
            <person name="Mondo S."/>
            <person name="Pangilinan J."/>
            <person name="Riley R."/>
            <person name="Labutti K."/>
            <person name="Andreopoulos B."/>
            <person name="Lipzen A."/>
            <person name="Chen C."/>
            <person name="Yanf M."/>
            <person name="Daum C."/>
            <person name="Ng V."/>
            <person name="Clum A."/>
            <person name="Steindorff A."/>
            <person name="Ohm R."/>
            <person name="Martin F."/>
            <person name="Silar P."/>
            <person name="Natvig D."/>
            <person name="Lalanne C."/>
            <person name="Gautier V."/>
            <person name="Ament-Velasquez S.L."/>
            <person name="Kruys A."/>
            <person name="Hutchinson M.I."/>
            <person name="Powell A.J."/>
            <person name="Barry K."/>
            <person name="Miller A.N."/>
            <person name="Grigoriev I.V."/>
            <person name="Debuchy R."/>
            <person name="Gladieux P."/>
            <person name="Thoren M.H."/>
            <person name="Johannesson H."/>
        </authorList>
    </citation>
    <scope>NUCLEOTIDE SEQUENCE</scope>
    <source>
        <strain evidence="4">CBS 314.62</strain>
    </source>
</reference>
<organism evidence="4 5">
    <name type="scientific">Podospora appendiculata</name>
    <dbReference type="NCBI Taxonomy" id="314037"/>
    <lineage>
        <taxon>Eukaryota</taxon>
        <taxon>Fungi</taxon>
        <taxon>Dikarya</taxon>
        <taxon>Ascomycota</taxon>
        <taxon>Pezizomycotina</taxon>
        <taxon>Sordariomycetes</taxon>
        <taxon>Sordariomycetidae</taxon>
        <taxon>Sordariales</taxon>
        <taxon>Podosporaceae</taxon>
        <taxon>Podospora</taxon>
    </lineage>
</organism>
<dbReference type="InterPro" id="IPR059025">
    <property type="entry name" value="STB6_N"/>
</dbReference>
<evidence type="ECO:0000259" key="3">
    <source>
        <dbReference type="Pfam" id="PF25995"/>
    </source>
</evidence>
<evidence type="ECO:0000313" key="4">
    <source>
        <dbReference type="EMBL" id="KAK3693514.1"/>
    </source>
</evidence>
<dbReference type="GO" id="GO:0070822">
    <property type="term" value="C:Sin3-type complex"/>
    <property type="evidence" value="ECO:0007669"/>
    <property type="project" value="TreeGrafter"/>
</dbReference>
<feature type="region of interest" description="Disordered" evidence="2">
    <location>
        <begin position="393"/>
        <end position="519"/>
    </location>
</feature>
<reference evidence="4" key="1">
    <citation type="journal article" date="2023" name="Mol. Phylogenet. Evol.">
        <title>Genome-scale phylogeny and comparative genomics of the fungal order Sordariales.</title>
        <authorList>
            <person name="Hensen N."/>
            <person name="Bonometti L."/>
            <person name="Westerberg I."/>
            <person name="Brannstrom I.O."/>
            <person name="Guillou S."/>
            <person name="Cros-Aarteil S."/>
            <person name="Calhoun S."/>
            <person name="Haridas S."/>
            <person name="Kuo A."/>
            <person name="Mondo S."/>
            <person name="Pangilinan J."/>
            <person name="Riley R."/>
            <person name="LaButti K."/>
            <person name="Andreopoulos B."/>
            <person name="Lipzen A."/>
            <person name="Chen C."/>
            <person name="Yan M."/>
            <person name="Daum C."/>
            <person name="Ng V."/>
            <person name="Clum A."/>
            <person name="Steindorff A."/>
            <person name="Ohm R.A."/>
            <person name="Martin F."/>
            <person name="Silar P."/>
            <person name="Natvig D.O."/>
            <person name="Lalanne C."/>
            <person name="Gautier V."/>
            <person name="Ament-Velasquez S.L."/>
            <person name="Kruys A."/>
            <person name="Hutchinson M.I."/>
            <person name="Powell A.J."/>
            <person name="Barry K."/>
            <person name="Miller A.N."/>
            <person name="Grigoriev I.V."/>
            <person name="Debuchy R."/>
            <person name="Gladieux P."/>
            <person name="Hiltunen Thoren M."/>
            <person name="Johannesson H."/>
        </authorList>
    </citation>
    <scope>NUCLEOTIDE SEQUENCE</scope>
    <source>
        <strain evidence="4">CBS 314.62</strain>
    </source>
</reference>
<keyword evidence="1" id="KW-0175">Coiled coil</keyword>
<dbReference type="Proteomes" id="UP001270362">
    <property type="component" value="Unassembled WGS sequence"/>
</dbReference>
<dbReference type="AlphaFoldDB" id="A0AAE0XHF8"/>
<dbReference type="PANTHER" id="PTHR31011">
    <property type="entry name" value="PROTEIN STB2-RELATED"/>
    <property type="match status" value="1"/>
</dbReference>
<sequence>MDASPSPAPASATAPTPPVAPQRRRVVLPDPVALKFLEEDASVAVVERKRVLQGYELYLVEQWACSRQSPALVIATYSGDPKHSIVVGVLEVPAEEKDWSRRLTAYFKAIQQYHARPKETELGELMVTNLSSFPSALTVIAVPDGDIRKHREIFIVNEDLKRLGCSGRSGLTLSDPTPATQAKFLQLYKTSDKNPFFQSVLELVKLCQVALFFFNMLGPEYIDGLLCDVTETAINNWWTEIGSEYFNTEPADGILGPTTVAALLGTLMGARNRLSYYGVSISKDVFDMDNTKRGIGTFQKSQKLEKTRRLDRQTLLKLHTETAKAAAGERGWGVQKAVKSTVAEIGGKRGELVIGMVGGRDKANIGDIETLDLDKFISLAYGERTKWLWHGKARRNPQDHHEHSIPPFGKDSKSDDASPSGSRRTQSLPVEDEPEPKKKEDSPVPLSAMPPTSASSMPESTGDRDTLRKAVFKSVTGKVSDARSGLGRIRDAVGGGLRGHASRPSKDETSEAGMSGYSTPSIATLAQSSAALTSPVAVGRAFTWKTKPEEYLNALRDREASESVPALITTTSEESEPVLPVAIKDRLPPPSEPQPVVRSKDKDTSTESQATEIRRNTLTSNPSTAGSVIDETDFQPPVPSTQQPQQERQQQDSSTNPFPSLHRRHSTDLCAPSMPNEARYPRRLSFSEAEDAVLRWHEIIDISDADDSPLSSASALQTQAELARILHTRLLTMQTDLSPWVTAKLAGVEALDATLGTQQAEMQALYRAVGEAYQRARHNSGEAVADERARLTEAIKDVEVLGAKLEYEIGALVGRVEDVEDGVKQFEAQVDDVERRAEELRMVLETESWPHWFVRTLTGIGTGPNITRGVDGSGSKSGKM</sequence>
<proteinExistence type="predicted"/>
<dbReference type="InterPro" id="IPR038919">
    <property type="entry name" value="STB2/STB2"/>
</dbReference>
<evidence type="ECO:0000256" key="2">
    <source>
        <dbReference type="SAM" id="MobiDB-lite"/>
    </source>
</evidence>
<name>A0AAE0XHF8_9PEZI</name>
<evidence type="ECO:0000256" key="1">
    <source>
        <dbReference type="SAM" id="Coils"/>
    </source>
</evidence>
<accession>A0AAE0XHF8</accession>
<feature type="compositionally biased region" description="Polar residues" evidence="2">
    <location>
        <begin position="417"/>
        <end position="428"/>
    </location>
</feature>
<protein>
    <recommendedName>
        <fullName evidence="3">STB6-like N-terminal domain-containing protein</fullName>
    </recommendedName>
</protein>
<feature type="coiled-coil region" evidence="1">
    <location>
        <begin position="816"/>
        <end position="843"/>
    </location>
</feature>
<dbReference type="Pfam" id="PF25995">
    <property type="entry name" value="STB6_N"/>
    <property type="match status" value="1"/>
</dbReference>
<feature type="compositionally biased region" description="Low complexity" evidence="2">
    <location>
        <begin position="443"/>
        <end position="460"/>
    </location>
</feature>
<dbReference type="PANTHER" id="PTHR31011:SF2">
    <property type="entry name" value="PROTEIN STB2-RELATED"/>
    <property type="match status" value="1"/>
</dbReference>
<feature type="compositionally biased region" description="Polar residues" evidence="2">
    <location>
        <begin position="606"/>
        <end position="626"/>
    </location>
</feature>